<accession>A0A090QJJ3</accession>
<dbReference type="AlphaFoldDB" id="A0A090QJJ3"/>
<organism evidence="1 2">
    <name type="scientific">Nonlabens tegetincola</name>
    <dbReference type="NCBI Taxonomy" id="323273"/>
    <lineage>
        <taxon>Bacteria</taxon>
        <taxon>Pseudomonadati</taxon>
        <taxon>Bacteroidota</taxon>
        <taxon>Flavobacteriia</taxon>
        <taxon>Flavobacteriales</taxon>
        <taxon>Flavobacteriaceae</taxon>
        <taxon>Nonlabens</taxon>
    </lineage>
</organism>
<gene>
    <name evidence="1" type="ORF">JCM19294_2493</name>
</gene>
<sequence length="42" mass="4893">MPFSPMKEPLQQPVSSSTLYFIKPVSKFPQSQFFQKKSLEKT</sequence>
<name>A0A090QJJ3_9FLAO</name>
<keyword evidence="2" id="KW-1185">Reference proteome</keyword>
<proteinExistence type="predicted"/>
<dbReference type="EMBL" id="BBML01000001">
    <property type="protein sequence ID" value="GAK95711.1"/>
    <property type="molecule type" value="Genomic_DNA"/>
</dbReference>
<dbReference type="Proteomes" id="UP000029221">
    <property type="component" value="Unassembled WGS sequence"/>
</dbReference>
<protein>
    <submittedName>
        <fullName evidence="1">Uncharacterized protein</fullName>
    </submittedName>
</protein>
<evidence type="ECO:0000313" key="1">
    <source>
        <dbReference type="EMBL" id="GAK95711.1"/>
    </source>
</evidence>
<reference evidence="1" key="1">
    <citation type="journal article" date="2014" name="Genome Announc.">
        <title>Draft Genome Sequences of Marine Flavobacterium Nonlabens Strains NR17, NR24, NR27, NR32, NR33, and Ara13.</title>
        <authorList>
            <person name="Nakanishi M."/>
            <person name="Meirelles P."/>
            <person name="Suzuki R."/>
            <person name="Takatani N."/>
            <person name="Mino S."/>
            <person name="Suda W."/>
            <person name="Oshima K."/>
            <person name="Hattori M."/>
            <person name="Ohkuma M."/>
            <person name="Hosokawa M."/>
            <person name="Miyashita K."/>
            <person name="Thompson F.L."/>
            <person name="Niwa A."/>
            <person name="Sawabe T."/>
            <person name="Sawabe T."/>
        </authorList>
    </citation>
    <scope>NUCLEOTIDE SEQUENCE [LARGE SCALE GENOMIC DNA]</scope>
    <source>
        <strain evidence="1">JCM 19294</strain>
    </source>
</reference>
<comment type="caution">
    <text evidence="1">The sequence shown here is derived from an EMBL/GenBank/DDBJ whole genome shotgun (WGS) entry which is preliminary data.</text>
</comment>
<evidence type="ECO:0000313" key="2">
    <source>
        <dbReference type="Proteomes" id="UP000029221"/>
    </source>
</evidence>